<dbReference type="AlphaFoldDB" id="A0A0N4WGC8"/>
<proteinExistence type="predicted"/>
<name>A0A0N4WGC8_HAEPC</name>
<sequence length="69" mass="7643">MVLSTYNATSLDSSTATELKAECKKPHTYKSTMLRDNTISGKTDSLQNHIARIAVILEVAYLYMCSIVT</sequence>
<protein>
    <submittedName>
        <fullName evidence="3">Ovule protein</fullName>
    </submittedName>
</protein>
<gene>
    <name evidence="1" type="ORF">HPLM_LOCUS9843</name>
</gene>
<dbReference type="Proteomes" id="UP000268014">
    <property type="component" value="Unassembled WGS sequence"/>
</dbReference>
<reference evidence="3" key="1">
    <citation type="submission" date="2017-02" db="UniProtKB">
        <authorList>
            <consortium name="WormBaseParasite"/>
        </authorList>
    </citation>
    <scope>IDENTIFICATION</scope>
</reference>
<reference evidence="1 2" key="2">
    <citation type="submission" date="2018-11" db="EMBL/GenBank/DDBJ databases">
        <authorList>
            <consortium name="Pathogen Informatics"/>
        </authorList>
    </citation>
    <scope>NUCLEOTIDE SEQUENCE [LARGE SCALE GENOMIC DNA]</scope>
    <source>
        <strain evidence="1 2">MHpl1</strain>
    </source>
</reference>
<evidence type="ECO:0000313" key="1">
    <source>
        <dbReference type="EMBL" id="VDO38517.1"/>
    </source>
</evidence>
<organism evidence="3">
    <name type="scientific">Haemonchus placei</name>
    <name type="common">Barber's pole worm</name>
    <dbReference type="NCBI Taxonomy" id="6290"/>
    <lineage>
        <taxon>Eukaryota</taxon>
        <taxon>Metazoa</taxon>
        <taxon>Ecdysozoa</taxon>
        <taxon>Nematoda</taxon>
        <taxon>Chromadorea</taxon>
        <taxon>Rhabditida</taxon>
        <taxon>Rhabditina</taxon>
        <taxon>Rhabditomorpha</taxon>
        <taxon>Strongyloidea</taxon>
        <taxon>Trichostrongylidae</taxon>
        <taxon>Haemonchus</taxon>
    </lineage>
</organism>
<evidence type="ECO:0000313" key="3">
    <source>
        <dbReference type="WBParaSite" id="HPLM_0000985101-mRNA-1"/>
    </source>
</evidence>
<evidence type="ECO:0000313" key="2">
    <source>
        <dbReference type="Proteomes" id="UP000268014"/>
    </source>
</evidence>
<keyword evidence="2" id="KW-1185">Reference proteome</keyword>
<dbReference type="EMBL" id="UZAF01017155">
    <property type="protein sequence ID" value="VDO38517.1"/>
    <property type="molecule type" value="Genomic_DNA"/>
</dbReference>
<accession>A0A0N4WGC8</accession>
<dbReference type="WBParaSite" id="HPLM_0000985101-mRNA-1">
    <property type="protein sequence ID" value="HPLM_0000985101-mRNA-1"/>
    <property type="gene ID" value="HPLM_0000985101"/>
</dbReference>